<proteinExistence type="predicted"/>
<evidence type="ECO:0000313" key="1">
    <source>
        <dbReference type="EMBL" id="KAI8571200.1"/>
    </source>
</evidence>
<dbReference type="EMBL" id="CM046388">
    <property type="protein sequence ID" value="KAI8571200.1"/>
    <property type="molecule type" value="Genomic_DNA"/>
</dbReference>
<protein>
    <submittedName>
        <fullName evidence="1">Uncharacterized protein</fullName>
    </submittedName>
</protein>
<dbReference type="Proteomes" id="UP001062846">
    <property type="component" value="Chromosome 1"/>
</dbReference>
<sequence length="147" mass="16404">MEEVVRRLKDKKERLAQRVSELESASSALFDMSSNAGQAFFMQLSFANADENAYTDARKVGTRKIEPSPLPPPMANQPRHQRPPPHNTTENGVKSFSGTSILDQNSGARSGRFSRLPYELALTALGQRRDVPSVVFTPYLPNSYHIK</sequence>
<keyword evidence="2" id="KW-1185">Reference proteome</keyword>
<evidence type="ECO:0000313" key="2">
    <source>
        <dbReference type="Proteomes" id="UP001062846"/>
    </source>
</evidence>
<reference evidence="1" key="1">
    <citation type="submission" date="2022-02" db="EMBL/GenBank/DDBJ databases">
        <title>Plant Genome Project.</title>
        <authorList>
            <person name="Zhang R.-G."/>
        </authorList>
    </citation>
    <scope>NUCLEOTIDE SEQUENCE</scope>
    <source>
        <strain evidence="1">AT1</strain>
    </source>
</reference>
<comment type="caution">
    <text evidence="1">The sequence shown here is derived from an EMBL/GenBank/DDBJ whole genome shotgun (WGS) entry which is preliminary data.</text>
</comment>
<name>A0ACC0Q0D7_RHOML</name>
<organism evidence="1 2">
    <name type="scientific">Rhododendron molle</name>
    <name type="common">Chinese azalea</name>
    <name type="synonym">Azalea mollis</name>
    <dbReference type="NCBI Taxonomy" id="49168"/>
    <lineage>
        <taxon>Eukaryota</taxon>
        <taxon>Viridiplantae</taxon>
        <taxon>Streptophyta</taxon>
        <taxon>Embryophyta</taxon>
        <taxon>Tracheophyta</taxon>
        <taxon>Spermatophyta</taxon>
        <taxon>Magnoliopsida</taxon>
        <taxon>eudicotyledons</taxon>
        <taxon>Gunneridae</taxon>
        <taxon>Pentapetalae</taxon>
        <taxon>asterids</taxon>
        <taxon>Ericales</taxon>
        <taxon>Ericaceae</taxon>
        <taxon>Ericoideae</taxon>
        <taxon>Rhodoreae</taxon>
        <taxon>Rhododendron</taxon>
    </lineage>
</organism>
<gene>
    <name evidence="1" type="ORF">RHMOL_Rhmol01G0100500</name>
</gene>
<accession>A0ACC0Q0D7</accession>